<dbReference type="GO" id="GO:0012505">
    <property type="term" value="C:endomembrane system"/>
    <property type="evidence" value="ECO:0007669"/>
    <property type="project" value="UniProtKB-SubCell"/>
</dbReference>
<gene>
    <name evidence="6" type="ORF">MBEBAB_2406</name>
</gene>
<dbReference type="PANTHER" id="PTHR12714:SF24">
    <property type="entry name" value="SLR1182 PROTEIN"/>
    <property type="match status" value="1"/>
</dbReference>
<dbReference type="GO" id="GO:0016740">
    <property type="term" value="F:transferase activity"/>
    <property type="evidence" value="ECO:0007669"/>
    <property type="project" value="UniProtKB-ARBA"/>
</dbReference>
<keyword evidence="3 5" id="KW-1133">Transmembrane helix</keyword>
<evidence type="ECO:0000256" key="2">
    <source>
        <dbReference type="ARBA" id="ARBA00022692"/>
    </source>
</evidence>
<accession>A0A8E0ND85</accession>
<protein>
    <recommendedName>
        <fullName evidence="8">Isoprenylcysteine carboxyl methyltransferase</fullName>
    </recommendedName>
</protein>
<reference evidence="7" key="1">
    <citation type="journal article" date="2013" name="Genome Announc.">
        <title>Draft Genome Sequence of the Dimorphic Prosthecate Bacterium Brevundimonas abyssalis TAR-001T.</title>
        <authorList>
            <person name="Tsubouchi T."/>
            <person name="Nishi S."/>
            <person name="Usui K."/>
            <person name="Shimane Y."/>
            <person name="Takaki Y."/>
            <person name="Maruyama T."/>
            <person name="Hatada Y."/>
        </authorList>
    </citation>
    <scope>NUCLEOTIDE SEQUENCE [LARGE SCALE GENOMIC DNA]</scope>
    <source>
        <strain evidence="7">TAR-001</strain>
    </source>
</reference>
<sequence>MLIVTGLVVEGWAAGLFRRARTAVEPWKPSTALVTNGIYALSRNPIYVGFTIIYAGLAIGLDSPLAAAMILPCLIVIDRFVIVREEAYLERKFGEPYRAYKARVRRWL</sequence>
<evidence type="ECO:0000256" key="4">
    <source>
        <dbReference type="ARBA" id="ARBA00023136"/>
    </source>
</evidence>
<comment type="caution">
    <text evidence="6">The sequence shown here is derived from an EMBL/GenBank/DDBJ whole genome shotgun (WGS) entry which is preliminary data.</text>
</comment>
<keyword evidence="7" id="KW-1185">Reference proteome</keyword>
<comment type="subcellular location">
    <subcellularLocation>
        <location evidence="1">Endomembrane system</location>
        <topology evidence="1">Multi-pass membrane protein</topology>
    </subcellularLocation>
</comment>
<feature type="transmembrane region" description="Helical" evidence="5">
    <location>
        <begin position="46"/>
        <end position="77"/>
    </location>
</feature>
<evidence type="ECO:0000256" key="1">
    <source>
        <dbReference type="ARBA" id="ARBA00004127"/>
    </source>
</evidence>
<evidence type="ECO:0000313" key="6">
    <source>
        <dbReference type="EMBL" id="GAD60156.1"/>
    </source>
</evidence>
<organism evidence="6 7">
    <name type="scientific">Brevundimonas abyssalis TAR-001</name>
    <dbReference type="NCBI Taxonomy" id="1391729"/>
    <lineage>
        <taxon>Bacteria</taxon>
        <taxon>Pseudomonadati</taxon>
        <taxon>Pseudomonadota</taxon>
        <taxon>Alphaproteobacteria</taxon>
        <taxon>Caulobacterales</taxon>
        <taxon>Caulobacteraceae</taxon>
        <taxon>Brevundimonas</taxon>
    </lineage>
</organism>
<proteinExistence type="predicted"/>
<dbReference type="InterPro" id="IPR007318">
    <property type="entry name" value="Phopholipid_MeTrfase"/>
</dbReference>
<evidence type="ECO:0000313" key="7">
    <source>
        <dbReference type="Proteomes" id="UP000016569"/>
    </source>
</evidence>
<evidence type="ECO:0008006" key="8">
    <source>
        <dbReference type="Google" id="ProtNLM"/>
    </source>
</evidence>
<keyword evidence="4 5" id="KW-0472">Membrane</keyword>
<dbReference type="EMBL" id="BATC01000055">
    <property type="protein sequence ID" value="GAD60156.1"/>
    <property type="molecule type" value="Genomic_DNA"/>
</dbReference>
<name>A0A8E0ND85_9CAUL</name>
<evidence type="ECO:0000256" key="3">
    <source>
        <dbReference type="ARBA" id="ARBA00022989"/>
    </source>
</evidence>
<keyword evidence="2 5" id="KW-0812">Transmembrane</keyword>
<dbReference type="Gene3D" id="1.20.120.1630">
    <property type="match status" value="1"/>
</dbReference>
<evidence type="ECO:0000256" key="5">
    <source>
        <dbReference type="SAM" id="Phobius"/>
    </source>
</evidence>
<dbReference type="Proteomes" id="UP000016569">
    <property type="component" value="Unassembled WGS sequence"/>
</dbReference>
<dbReference type="RefSeq" id="WP_021698250.1">
    <property type="nucleotide sequence ID" value="NZ_BATC01000055.1"/>
</dbReference>
<dbReference type="AlphaFoldDB" id="A0A8E0ND85"/>
<dbReference type="Pfam" id="PF04191">
    <property type="entry name" value="PEMT"/>
    <property type="match status" value="1"/>
</dbReference>
<dbReference type="PANTHER" id="PTHR12714">
    <property type="entry name" value="PROTEIN-S ISOPRENYLCYSTEINE O-METHYLTRANSFERASE"/>
    <property type="match status" value="1"/>
</dbReference>